<organism evidence="1 2">
    <name type="scientific">Castanea mollissima</name>
    <name type="common">Chinese chestnut</name>
    <dbReference type="NCBI Taxonomy" id="60419"/>
    <lineage>
        <taxon>Eukaryota</taxon>
        <taxon>Viridiplantae</taxon>
        <taxon>Streptophyta</taxon>
        <taxon>Embryophyta</taxon>
        <taxon>Tracheophyta</taxon>
        <taxon>Spermatophyta</taxon>
        <taxon>Magnoliopsida</taxon>
        <taxon>eudicotyledons</taxon>
        <taxon>Gunneridae</taxon>
        <taxon>Pentapetalae</taxon>
        <taxon>rosids</taxon>
        <taxon>fabids</taxon>
        <taxon>Fagales</taxon>
        <taxon>Fagaceae</taxon>
        <taxon>Castanea</taxon>
    </lineage>
</organism>
<name>A0A8J4S5H2_9ROSI</name>
<dbReference type="EMBL" id="JRKL02000026">
    <property type="protein sequence ID" value="KAF3976321.1"/>
    <property type="molecule type" value="Genomic_DNA"/>
</dbReference>
<evidence type="ECO:0000313" key="1">
    <source>
        <dbReference type="EMBL" id="KAF3976321.1"/>
    </source>
</evidence>
<protein>
    <submittedName>
        <fullName evidence="1">Uncharacterized protein</fullName>
    </submittedName>
</protein>
<dbReference type="AlphaFoldDB" id="A0A8J4S5H2"/>
<reference evidence="1" key="1">
    <citation type="submission" date="2020-03" db="EMBL/GenBank/DDBJ databases">
        <title>Castanea mollissima Vanexum genome sequencing.</title>
        <authorList>
            <person name="Staton M."/>
        </authorList>
    </citation>
    <scope>NUCLEOTIDE SEQUENCE</scope>
    <source>
        <tissue evidence="1">Leaf</tissue>
    </source>
</reference>
<accession>A0A8J4S5H2</accession>
<dbReference type="Proteomes" id="UP000737018">
    <property type="component" value="Unassembled WGS sequence"/>
</dbReference>
<evidence type="ECO:0000313" key="2">
    <source>
        <dbReference type="Proteomes" id="UP000737018"/>
    </source>
</evidence>
<sequence>MTPASIHFHHQRNLESLNQSLKKICPGEEKEGCFSDDSECLRTNWTSTLELKWSDCSTGDNCCGLCLGFLYQEVSNKSTVFQYVMHAMQILMSK</sequence>
<comment type="caution">
    <text evidence="1">The sequence shown here is derived from an EMBL/GenBank/DDBJ whole genome shotgun (WGS) entry which is preliminary data.</text>
</comment>
<gene>
    <name evidence="1" type="ORF">CMV_000475</name>
</gene>
<proteinExistence type="predicted"/>
<keyword evidence="2" id="KW-1185">Reference proteome</keyword>